<keyword evidence="3" id="KW-0140">cGMP</keyword>
<evidence type="ECO:0000259" key="18">
    <source>
        <dbReference type="PROSITE" id="PS50178"/>
    </source>
</evidence>
<dbReference type="PROSITE" id="PS50042">
    <property type="entry name" value="CNMP_BINDING_3"/>
    <property type="match status" value="2"/>
</dbReference>
<evidence type="ECO:0000256" key="13">
    <source>
        <dbReference type="PROSITE-ProRule" id="PRU00091"/>
    </source>
</evidence>
<dbReference type="CDD" id="cd00038">
    <property type="entry name" value="CAP_ED"/>
    <property type="match status" value="2"/>
</dbReference>
<feature type="domain" description="Protein kinase" evidence="16">
    <location>
        <begin position="45"/>
        <end position="304"/>
    </location>
</feature>
<dbReference type="PROSITE" id="PS00108">
    <property type="entry name" value="PROTEIN_KINASE_ST"/>
    <property type="match status" value="1"/>
</dbReference>
<keyword evidence="4" id="KW-0808">Transferase</keyword>
<dbReference type="GO" id="GO:0008270">
    <property type="term" value="F:zinc ion binding"/>
    <property type="evidence" value="ECO:0007669"/>
    <property type="project" value="UniProtKB-KW"/>
</dbReference>
<keyword evidence="7 13" id="KW-0863">Zinc-finger</keyword>
<evidence type="ECO:0000256" key="7">
    <source>
        <dbReference type="ARBA" id="ARBA00022771"/>
    </source>
</evidence>
<dbReference type="InterPro" id="IPR000719">
    <property type="entry name" value="Prot_kinase_dom"/>
</dbReference>
<dbReference type="PANTHER" id="PTHR24349">
    <property type="entry name" value="SERINE/THREONINE-PROTEIN KINASE"/>
    <property type="match status" value="1"/>
</dbReference>
<dbReference type="InterPro" id="IPR008271">
    <property type="entry name" value="Ser/Thr_kinase_AS"/>
</dbReference>
<dbReference type="GO" id="GO:0005509">
    <property type="term" value="F:calcium ion binding"/>
    <property type="evidence" value="ECO:0007669"/>
    <property type="project" value="InterPro"/>
</dbReference>
<dbReference type="GeneID" id="20808338"/>
<dbReference type="Gene3D" id="3.30.40.10">
    <property type="entry name" value="Zinc/RING finger domain, C3HC4 (zinc finger)"/>
    <property type="match status" value="1"/>
</dbReference>
<keyword evidence="9" id="KW-0862">Zinc</keyword>
<dbReference type="InterPro" id="IPR011011">
    <property type="entry name" value="Znf_FYVE_PHD"/>
</dbReference>
<dbReference type="Gene3D" id="1.10.238.10">
    <property type="entry name" value="EF-hand"/>
    <property type="match status" value="1"/>
</dbReference>
<evidence type="ECO:0000256" key="8">
    <source>
        <dbReference type="ARBA" id="ARBA00022777"/>
    </source>
</evidence>
<feature type="domain" description="FYVE-type" evidence="18">
    <location>
        <begin position="718"/>
        <end position="774"/>
    </location>
</feature>
<reference evidence="20" key="1">
    <citation type="submission" date="2013-12" db="EMBL/GenBank/DDBJ databases">
        <title>The Genome Sequence of Aphanomyces astaci APO3.</title>
        <authorList>
            <consortium name="The Broad Institute Genomics Platform"/>
            <person name="Russ C."/>
            <person name="Tyler B."/>
            <person name="van West P."/>
            <person name="Dieguez-Uribeondo J."/>
            <person name="Young S.K."/>
            <person name="Zeng Q."/>
            <person name="Gargeya S."/>
            <person name="Fitzgerald M."/>
            <person name="Abouelleil A."/>
            <person name="Alvarado L."/>
            <person name="Chapman S.B."/>
            <person name="Gainer-Dewar J."/>
            <person name="Goldberg J."/>
            <person name="Griggs A."/>
            <person name="Gujja S."/>
            <person name="Hansen M."/>
            <person name="Howarth C."/>
            <person name="Imamovic A."/>
            <person name="Ireland A."/>
            <person name="Larimer J."/>
            <person name="McCowan C."/>
            <person name="Murphy C."/>
            <person name="Pearson M."/>
            <person name="Poon T.W."/>
            <person name="Priest M."/>
            <person name="Roberts A."/>
            <person name="Saif S."/>
            <person name="Shea T."/>
            <person name="Sykes S."/>
            <person name="Wortman J."/>
            <person name="Nusbaum C."/>
            <person name="Birren B."/>
        </authorList>
    </citation>
    <scope>NUCLEOTIDE SEQUENCE [LARGE SCALE GENOMIC DNA]</scope>
    <source>
        <strain evidence="20">APO3</strain>
    </source>
</reference>
<keyword evidence="5" id="KW-0479">Metal-binding</keyword>
<dbReference type="OrthoDB" id="63830at2759"/>
<dbReference type="InterPro" id="IPR014710">
    <property type="entry name" value="RmlC-like_jellyroll"/>
</dbReference>
<dbReference type="AlphaFoldDB" id="W4GPT4"/>
<dbReference type="SMART" id="SM00100">
    <property type="entry name" value="cNMP"/>
    <property type="match status" value="2"/>
</dbReference>
<evidence type="ECO:0000256" key="15">
    <source>
        <dbReference type="SAM" id="SignalP"/>
    </source>
</evidence>
<dbReference type="InterPro" id="IPR050205">
    <property type="entry name" value="CDPK_Ser/Thr_kinases"/>
</dbReference>
<evidence type="ECO:0000256" key="5">
    <source>
        <dbReference type="ARBA" id="ARBA00022723"/>
    </source>
</evidence>
<dbReference type="InterPro" id="IPR013083">
    <property type="entry name" value="Znf_RING/FYVE/PHD"/>
</dbReference>
<feature type="compositionally biased region" description="Polar residues" evidence="14">
    <location>
        <begin position="695"/>
        <end position="705"/>
    </location>
</feature>
<evidence type="ECO:0000256" key="9">
    <source>
        <dbReference type="ARBA" id="ARBA00022833"/>
    </source>
</evidence>
<dbReference type="SMART" id="SM00220">
    <property type="entry name" value="S_TKc"/>
    <property type="match status" value="1"/>
</dbReference>
<evidence type="ECO:0000256" key="1">
    <source>
        <dbReference type="ARBA" id="ARBA00001946"/>
    </source>
</evidence>
<dbReference type="Gene3D" id="2.60.120.10">
    <property type="entry name" value="Jelly Rolls"/>
    <property type="match status" value="2"/>
</dbReference>
<dbReference type="GO" id="GO:0005524">
    <property type="term" value="F:ATP binding"/>
    <property type="evidence" value="ECO:0007669"/>
    <property type="project" value="UniProtKB-KW"/>
</dbReference>
<feature type="domain" description="Cyclic nucleotide-binding" evidence="17">
    <location>
        <begin position="586"/>
        <end position="666"/>
    </location>
</feature>
<dbReference type="PROSITE" id="PS50222">
    <property type="entry name" value="EF_HAND_2"/>
    <property type="match status" value="1"/>
</dbReference>
<feature type="region of interest" description="Disordered" evidence="14">
    <location>
        <begin position="851"/>
        <end position="889"/>
    </location>
</feature>
<dbReference type="Gene3D" id="1.10.510.10">
    <property type="entry name" value="Transferase(Phosphotransferase) domain 1"/>
    <property type="match status" value="1"/>
</dbReference>
<dbReference type="PROSITE" id="PS50011">
    <property type="entry name" value="PROTEIN_KINASE_DOM"/>
    <property type="match status" value="1"/>
</dbReference>
<dbReference type="Pfam" id="PF01363">
    <property type="entry name" value="FYVE"/>
    <property type="match status" value="1"/>
</dbReference>
<dbReference type="InterPro" id="IPR000306">
    <property type="entry name" value="Znf_FYVE"/>
</dbReference>
<protein>
    <submittedName>
        <fullName evidence="20">CAMK protein kinase</fullName>
    </submittedName>
</protein>
<dbReference type="VEuPathDB" id="FungiDB:H257_06342"/>
<dbReference type="SUPFAM" id="SSF51206">
    <property type="entry name" value="cAMP-binding domain-like"/>
    <property type="match status" value="2"/>
</dbReference>
<dbReference type="CDD" id="cd00051">
    <property type="entry name" value="EFh"/>
    <property type="match status" value="1"/>
</dbReference>
<evidence type="ECO:0000256" key="4">
    <source>
        <dbReference type="ARBA" id="ARBA00022679"/>
    </source>
</evidence>
<keyword evidence="15" id="KW-0732">Signal</keyword>
<dbReference type="InterPro" id="IPR017455">
    <property type="entry name" value="Znf_FYVE-rel"/>
</dbReference>
<dbReference type="InterPro" id="IPR011009">
    <property type="entry name" value="Kinase-like_dom_sf"/>
</dbReference>
<evidence type="ECO:0000259" key="17">
    <source>
        <dbReference type="PROSITE" id="PS50042"/>
    </source>
</evidence>
<keyword evidence="8 20" id="KW-0418">Kinase</keyword>
<keyword evidence="10" id="KW-0067">ATP-binding</keyword>
<feature type="chain" id="PRO_5004841378" evidence="15">
    <location>
        <begin position="28"/>
        <end position="889"/>
    </location>
</feature>
<organism evidence="20">
    <name type="scientific">Aphanomyces astaci</name>
    <name type="common">Crayfish plague agent</name>
    <dbReference type="NCBI Taxonomy" id="112090"/>
    <lineage>
        <taxon>Eukaryota</taxon>
        <taxon>Sar</taxon>
        <taxon>Stramenopiles</taxon>
        <taxon>Oomycota</taxon>
        <taxon>Saprolegniomycetes</taxon>
        <taxon>Saprolegniales</taxon>
        <taxon>Verrucalvaceae</taxon>
        <taxon>Aphanomyces</taxon>
    </lineage>
</organism>
<dbReference type="PROSITE" id="PS50178">
    <property type="entry name" value="ZF_FYVE"/>
    <property type="match status" value="1"/>
</dbReference>
<evidence type="ECO:0000259" key="16">
    <source>
        <dbReference type="PROSITE" id="PS50011"/>
    </source>
</evidence>
<feature type="domain" description="Cyclic nucleotide-binding" evidence="17">
    <location>
        <begin position="428"/>
        <end position="547"/>
    </location>
</feature>
<dbReference type="Pfam" id="PF00027">
    <property type="entry name" value="cNMP_binding"/>
    <property type="match status" value="2"/>
</dbReference>
<dbReference type="STRING" id="112090.W4GPT4"/>
<keyword evidence="6" id="KW-0547">Nucleotide-binding</keyword>
<evidence type="ECO:0000256" key="14">
    <source>
        <dbReference type="SAM" id="MobiDB-lite"/>
    </source>
</evidence>
<dbReference type="InterPro" id="IPR002048">
    <property type="entry name" value="EF_hand_dom"/>
</dbReference>
<name>W4GPT4_APHAT</name>
<comment type="similarity">
    <text evidence="12">Belongs to the protein kinase superfamily. Ser/Thr protein kinase family. CDPK subfamily.</text>
</comment>
<dbReference type="InterPro" id="IPR018490">
    <property type="entry name" value="cNMP-bd_dom_sf"/>
</dbReference>
<feature type="domain" description="EF-hand" evidence="19">
    <location>
        <begin position="371"/>
        <end position="406"/>
    </location>
</feature>
<dbReference type="EMBL" id="KI913125">
    <property type="protein sequence ID" value="ETV80888.1"/>
    <property type="molecule type" value="Genomic_DNA"/>
</dbReference>
<dbReference type="InterPro" id="IPR011992">
    <property type="entry name" value="EF-hand-dom_pair"/>
</dbReference>
<dbReference type="InterPro" id="IPR000595">
    <property type="entry name" value="cNMP-bd_dom"/>
</dbReference>
<evidence type="ECO:0000256" key="11">
    <source>
        <dbReference type="ARBA" id="ARBA00022992"/>
    </source>
</evidence>
<evidence type="ECO:0000256" key="2">
    <source>
        <dbReference type="ARBA" id="ARBA00022527"/>
    </source>
</evidence>
<evidence type="ECO:0000256" key="3">
    <source>
        <dbReference type="ARBA" id="ARBA00022535"/>
    </source>
</evidence>
<keyword evidence="11" id="KW-0142">cGMP-binding</keyword>
<keyword evidence="2" id="KW-0723">Serine/threonine-protein kinase</keyword>
<evidence type="ECO:0000256" key="12">
    <source>
        <dbReference type="ARBA" id="ARBA00024334"/>
    </source>
</evidence>
<dbReference type="SUPFAM" id="SSF47473">
    <property type="entry name" value="EF-hand"/>
    <property type="match status" value="1"/>
</dbReference>
<dbReference type="FunFam" id="1.10.510.10:FF:000571">
    <property type="entry name" value="Maternal embryonic leucine zipper kinase"/>
    <property type="match status" value="1"/>
</dbReference>
<gene>
    <name evidence="20" type="ORF">H257_06342</name>
</gene>
<dbReference type="GO" id="GO:0004674">
    <property type="term" value="F:protein serine/threonine kinase activity"/>
    <property type="evidence" value="ECO:0007669"/>
    <property type="project" value="UniProtKB-KW"/>
</dbReference>
<evidence type="ECO:0000313" key="20">
    <source>
        <dbReference type="EMBL" id="ETV80888.1"/>
    </source>
</evidence>
<sequence>MCGGKTSIVNLALALVAVAAITTTSHCIACDDDISLGYNIDDVYELSNEILGEGGYCVVRKARHRGTNEVVAVKELAKKDISSKAFWTEVEMLHIAGSHPNIMSLRGVFETDTTWYIVQELANGGELFDHLVANGAYSEKQASVGMRDLCHAMVHLHRKGIVHGDVKPENIMLCEDRMCLVDFGVSFRQGERPLDTPLQATTAYCAPETLAASARNEFSSGPEADMFALGVVLYILLCGCHPFDTHNTLTDDEIGRRILKGSFNTKIRPWKYLTRDAQDLLRRLLDADPQKRLTADQALAHPWLSPSNNRISTLKRPATALKRFQRGRKRLRASILAVLLQRDDSSTSTRDPTELRELARGLSSKPEAAAPKAAMVASALEVFDRDSKGYISGSDLKRVTTALGHDLSDGEIRDMIGSAGGDPDEVHIKELIQYQDIQRMISSLRSALYAQGDVVSEEGAIDPHFYVLMEGRVDVVCKNAIAPDSNSNVDTDDGRVIWLRTLAAGDYFGVMELLAPDGTIHPRVSSYWCMSPTCKVLKLLVDDFSTVSAIYKSMDDRFQEYTLHHAHTQIIKCLEDTHGHVQRQAYAEGEVVYKQGDHWDSYFIVTSGAVEVVMDDVVVEHLGAGDYFPLGVVSRLASPPIRHASVRATEPTTVVEIQGHTFRSFLRSYRFMTAYFEDQKLQRQAQRRVARKQHSGATLPTASHKPSSPIITFAGYMASKTNHCHLCTVQFTFLRRRHYCGSCFHDYCKKCTDVYTSLHQKSTRLCTPCVIRMNPTRAFHSDRPHPSSRKLDNDKLRPVQFLSSRSISDRGSIMELTKGRASSDTCVTTSLDDEDQPCHQVTPENQVLSQVAPSHHAPRQSFPPRSSRLLLTPRQRVDVRAKRATAAKP</sequence>
<dbReference type="SUPFAM" id="SSF56112">
    <property type="entry name" value="Protein kinase-like (PK-like)"/>
    <property type="match status" value="1"/>
</dbReference>
<feature type="region of interest" description="Disordered" evidence="14">
    <location>
        <begin position="686"/>
        <end position="705"/>
    </location>
</feature>
<proteinExistence type="inferred from homology"/>
<feature type="signal peptide" evidence="15">
    <location>
        <begin position="1"/>
        <end position="27"/>
    </location>
</feature>
<evidence type="ECO:0000256" key="10">
    <source>
        <dbReference type="ARBA" id="ARBA00022840"/>
    </source>
</evidence>
<comment type="cofactor">
    <cofactor evidence="1">
        <name>Mg(2+)</name>
        <dbReference type="ChEBI" id="CHEBI:18420"/>
    </cofactor>
</comment>
<evidence type="ECO:0000259" key="19">
    <source>
        <dbReference type="PROSITE" id="PS50222"/>
    </source>
</evidence>
<dbReference type="GO" id="GO:0030553">
    <property type="term" value="F:cGMP binding"/>
    <property type="evidence" value="ECO:0007669"/>
    <property type="project" value="UniProtKB-KW"/>
</dbReference>
<dbReference type="Pfam" id="PF00069">
    <property type="entry name" value="Pkinase"/>
    <property type="match status" value="1"/>
</dbReference>
<dbReference type="SUPFAM" id="SSF57903">
    <property type="entry name" value="FYVE/PHD zinc finger"/>
    <property type="match status" value="1"/>
</dbReference>
<accession>W4GPT4</accession>
<evidence type="ECO:0000256" key="6">
    <source>
        <dbReference type="ARBA" id="ARBA00022741"/>
    </source>
</evidence>
<dbReference type="RefSeq" id="XP_009829835.1">
    <property type="nucleotide sequence ID" value="XM_009831533.1"/>
</dbReference>